<evidence type="ECO:0000313" key="2">
    <source>
        <dbReference type="EMBL" id="ORY04652.1"/>
    </source>
</evidence>
<organism evidence="2 3">
    <name type="scientific">Clohesyomyces aquaticus</name>
    <dbReference type="NCBI Taxonomy" id="1231657"/>
    <lineage>
        <taxon>Eukaryota</taxon>
        <taxon>Fungi</taxon>
        <taxon>Dikarya</taxon>
        <taxon>Ascomycota</taxon>
        <taxon>Pezizomycotina</taxon>
        <taxon>Dothideomycetes</taxon>
        <taxon>Pleosporomycetidae</taxon>
        <taxon>Pleosporales</taxon>
        <taxon>Lindgomycetaceae</taxon>
        <taxon>Clohesyomyces</taxon>
    </lineage>
</organism>
<keyword evidence="3" id="KW-1185">Reference proteome</keyword>
<dbReference type="AlphaFoldDB" id="A0A1Y1Z2X6"/>
<gene>
    <name evidence="2" type="ORF">BCR34DRAFT_604749</name>
</gene>
<sequence length="227" mass="24608">MRYINSLITLFPLVLRAVPTSHPGGGFSELKNLLIPKEKGELNSRTLSTRDDCTGEGYHGIADINKPCWQYCERKVTEVIGAPVRVTDDLDCNVDKCSITHINSVTITEGFDITLGASSPAGAEGNAVLTAGASFHWSKAQTTTDSYQFQLNKGESGYLVFRPMLRQSCGIFQQLTQWSSDDGFEIVCQTPVIMEDENACGRSPIKLDSGGAQGNFTFCYSATGVGC</sequence>
<evidence type="ECO:0000313" key="3">
    <source>
        <dbReference type="Proteomes" id="UP000193144"/>
    </source>
</evidence>
<evidence type="ECO:0000256" key="1">
    <source>
        <dbReference type="SAM" id="SignalP"/>
    </source>
</evidence>
<feature type="signal peptide" evidence="1">
    <location>
        <begin position="1"/>
        <end position="17"/>
    </location>
</feature>
<dbReference type="OrthoDB" id="4732412at2759"/>
<accession>A0A1Y1Z2X6</accession>
<dbReference type="InterPro" id="IPR045702">
    <property type="entry name" value="DUF6060"/>
</dbReference>
<comment type="caution">
    <text evidence="2">The sequence shown here is derived from an EMBL/GenBank/DDBJ whole genome shotgun (WGS) entry which is preliminary data.</text>
</comment>
<proteinExistence type="predicted"/>
<feature type="chain" id="PRO_5012011018" evidence="1">
    <location>
        <begin position="18"/>
        <end position="227"/>
    </location>
</feature>
<protein>
    <submittedName>
        <fullName evidence="2">Uncharacterized protein</fullName>
    </submittedName>
</protein>
<reference evidence="2 3" key="1">
    <citation type="submission" date="2016-07" db="EMBL/GenBank/DDBJ databases">
        <title>Pervasive Adenine N6-methylation of Active Genes in Fungi.</title>
        <authorList>
            <consortium name="DOE Joint Genome Institute"/>
            <person name="Mondo S.J."/>
            <person name="Dannebaum R.O."/>
            <person name="Kuo R.C."/>
            <person name="Labutti K."/>
            <person name="Haridas S."/>
            <person name="Kuo A."/>
            <person name="Salamov A."/>
            <person name="Ahrendt S.R."/>
            <person name="Lipzen A."/>
            <person name="Sullivan W."/>
            <person name="Andreopoulos W.B."/>
            <person name="Clum A."/>
            <person name="Lindquist E."/>
            <person name="Daum C."/>
            <person name="Ramamoorthy G.K."/>
            <person name="Gryganskyi A."/>
            <person name="Culley D."/>
            <person name="Magnuson J.K."/>
            <person name="James T.Y."/>
            <person name="O'Malley M.A."/>
            <person name="Stajich J.E."/>
            <person name="Spatafora J.W."/>
            <person name="Visel A."/>
            <person name="Grigoriev I.V."/>
        </authorList>
    </citation>
    <scope>NUCLEOTIDE SEQUENCE [LARGE SCALE GENOMIC DNA]</scope>
    <source>
        <strain evidence="2 3">CBS 115471</strain>
    </source>
</reference>
<dbReference type="Pfam" id="PF19535">
    <property type="entry name" value="DUF6060"/>
    <property type="match status" value="1"/>
</dbReference>
<dbReference type="Proteomes" id="UP000193144">
    <property type="component" value="Unassembled WGS sequence"/>
</dbReference>
<keyword evidence="1" id="KW-0732">Signal</keyword>
<name>A0A1Y1Z2X6_9PLEO</name>
<dbReference type="EMBL" id="MCFA01000133">
    <property type="protein sequence ID" value="ORY04652.1"/>
    <property type="molecule type" value="Genomic_DNA"/>
</dbReference>